<sequence>MTSYACPDKVQSGIKRPSTDVSGFYTVIGKSHPAPYIIFGTVHGSASKAAGYKSEIVIHVSNADVSQSQCCPKDHEYSGYVNDDDWKEFAAKPIANEYRLYKVDSTSVYNKTLLSRLKFLLASVRRSVPVIHQITNCKPIFIDG</sequence>
<gene>
    <name evidence="1" type="ORF">SVUK_LOCUS4030</name>
</gene>
<keyword evidence="2" id="KW-1185">Reference proteome</keyword>
<name>A0A3P7KNQ6_STRVU</name>
<dbReference type="AlphaFoldDB" id="A0A3P7KNQ6"/>
<accession>A0A3P7KNQ6</accession>
<dbReference type="Proteomes" id="UP000270094">
    <property type="component" value="Unassembled WGS sequence"/>
</dbReference>
<reference evidence="1 2" key="1">
    <citation type="submission" date="2018-11" db="EMBL/GenBank/DDBJ databases">
        <authorList>
            <consortium name="Pathogen Informatics"/>
        </authorList>
    </citation>
    <scope>NUCLEOTIDE SEQUENCE [LARGE SCALE GENOMIC DNA]</scope>
</reference>
<evidence type="ECO:0000313" key="2">
    <source>
        <dbReference type="Proteomes" id="UP000270094"/>
    </source>
</evidence>
<proteinExistence type="predicted"/>
<evidence type="ECO:0000313" key="1">
    <source>
        <dbReference type="EMBL" id="VDM69032.1"/>
    </source>
</evidence>
<organism evidence="1 2">
    <name type="scientific">Strongylus vulgaris</name>
    <name type="common">Blood worm</name>
    <dbReference type="NCBI Taxonomy" id="40348"/>
    <lineage>
        <taxon>Eukaryota</taxon>
        <taxon>Metazoa</taxon>
        <taxon>Ecdysozoa</taxon>
        <taxon>Nematoda</taxon>
        <taxon>Chromadorea</taxon>
        <taxon>Rhabditida</taxon>
        <taxon>Rhabditina</taxon>
        <taxon>Rhabditomorpha</taxon>
        <taxon>Strongyloidea</taxon>
        <taxon>Strongylidae</taxon>
        <taxon>Strongylus</taxon>
    </lineage>
</organism>
<protein>
    <submittedName>
        <fullName evidence="1">Uncharacterized protein</fullName>
    </submittedName>
</protein>
<dbReference type="EMBL" id="UYYB01010863">
    <property type="protein sequence ID" value="VDM69032.1"/>
    <property type="molecule type" value="Genomic_DNA"/>
</dbReference>